<dbReference type="GO" id="GO:0016798">
    <property type="term" value="F:hydrolase activity, acting on glycosyl bonds"/>
    <property type="evidence" value="ECO:0007669"/>
    <property type="project" value="UniProtKB-KW"/>
</dbReference>
<dbReference type="RefSeq" id="WP_084485328.1">
    <property type="nucleotide sequence ID" value="NZ_HG917868.1"/>
</dbReference>
<feature type="region of interest" description="Disordered" evidence="2">
    <location>
        <begin position="530"/>
        <end position="563"/>
    </location>
</feature>
<feature type="domain" description="F5/8 type C" evidence="4">
    <location>
        <begin position="573"/>
        <end position="693"/>
    </location>
</feature>
<dbReference type="PANTHER" id="PTHR41775">
    <property type="entry name" value="SECRETED PROTEIN-RELATED"/>
    <property type="match status" value="1"/>
</dbReference>
<dbReference type="Gene3D" id="2.60.120.260">
    <property type="entry name" value="Galactose-binding domain-like"/>
    <property type="match status" value="1"/>
</dbReference>
<evidence type="ECO:0000256" key="2">
    <source>
        <dbReference type="SAM" id="MobiDB-lite"/>
    </source>
</evidence>
<proteinExistence type="predicted"/>
<name>W6RUF5_9CLOT</name>
<dbReference type="AlphaFoldDB" id="W6RUF5"/>
<evidence type="ECO:0000313" key="5">
    <source>
        <dbReference type="EMBL" id="CDM67269.1"/>
    </source>
</evidence>
<feature type="chain" id="PRO_5004880765" evidence="3">
    <location>
        <begin position="28"/>
        <end position="789"/>
    </location>
</feature>
<feature type="region of interest" description="Disordered" evidence="2">
    <location>
        <begin position="712"/>
        <end position="768"/>
    </location>
</feature>
<dbReference type="InterPro" id="IPR008979">
    <property type="entry name" value="Galactose-bd-like_sf"/>
</dbReference>
<keyword evidence="5" id="KW-0378">Hydrolase</keyword>
<evidence type="ECO:0000256" key="1">
    <source>
        <dbReference type="ARBA" id="ARBA00023295"/>
    </source>
</evidence>
<dbReference type="PATRIC" id="fig|1216932.3.peg.76"/>
<keyword evidence="5" id="KW-0645">Protease</keyword>
<keyword evidence="1" id="KW-0326">Glycosidase</keyword>
<feature type="compositionally biased region" description="Low complexity" evidence="2">
    <location>
        <begin position="531"/>
        <end position="559"/>
    </location>
</feature>
<feature type="signal peptide" evidence="3">
    <location>
        <begin position="1"/>
        <end position="27"/>
    </location>
</feature>
<evidence type="ECO:0000313" key="6">
    <source>
        <dbReference type="Proteomes" id="UP000019426"/>
    </source>
</evidence>
<dbReference type="EMBL" id="HG917868">
    <property type="protein sequence ID" value="CDM67269.1"/>
    <property type="molecule type" value="Genomic_DNA"/>
</dbReference>
<keyword evidence="3" id="KW-0732">Signal</keyword>
<dbReference type="InterPro" id="IPR000421">
    <property type="entry name" value="FA58C"/>
</dbReference>
<dbReference type="GO" id="GO:0006508">
    <property type="term" value="P:proteolysis"/>
    <property type="evidence" value="ECO:0007669"/>
    <property type="project" value="UniProtKB-KW"/>
</dbReference>
<reference evidence="5 6" key="1">
    <citation type="submission" date="2013-11" db="EMBL/GenBank/DDBJ databases">
        <title>Complete genome sequence of Clostridum sp. M2/40.</title>
        <authorList>
            <person name="Wibberg D."/>
            <person name="Puehler A."/>
            <person name="Schlueter A."/>
        </authorList>
    </citation>
    <scope>NUCLEOTIDE SEQUENCE [LARGE SCALE GENOMIC DNA]</scope>
    <source>
        <strain evidence="6">M2/40</strain>
    </source>
</reference>
<dbReference type="InterPro" id="IPR008757">
    <property type="entry name" value="Peptidase_M6-like_domain"/>
</dbReference>
<keyword evidence="5" id="KW-0482">Metalloprotease</keyword>
<gene>
    <name evidence="5" type="ORF">CM240_0090</name>
</gene>
<keyword evidence="6" id="KW-1185">Reference proteome</keyword>
<dbReference type="STRING" id="1216932.CM240_0090"/>
<dbReference type="eggNOG" id="COG4412">
    <property type="taxonomic scope" value="Bacteria"/>
</dbReference>
<sequence length="789" mass="87683">MKKLKGSLLSIVITATLCLGISGTADAAAYKNKEFILKQPDNTEVKVKITGDEYYQHIESIDGYTLCRNEDGWICYAKVSDDNSEYIATDKVYTGKKYEAPSVIKRILSSAEKLSKHEKIDKEYMDEQREEVKEELNAEAIEEVAEEVMSTSAKAKSNYTETETINGLTLLIEFPDEKSSVSKSEINNFFNQTGYTGYSNNGSVKDYFYDVSGGKVTYENTITEFYTAKNPKSYYDNVNESDYSKALELVNEALTWLKSTGFDFSKLTTDSNGMVKGVNILYAGNADAGWSKGLWPHQGYIPNAFTADGAKIQLYQMSNIGSELALDTVCHENGHLLFGYPDLYDYTGKTGGCGIYSLMSFISDAKNPAPPDPYCRNVISGWNSVIDLNSYSDGYKVTANSSTDGTQPVYKWSGENSNEYYLIENIKKSGRYKSMPDEGLMIWHVDENGSNSNQETSKAKHYELSVVQADNKMELENKVNYGADGDLFHSGYNDTFNDTSSPNSKWWDKTSSGLDISNISAIGETMTFVKSGNSTSSGTDNDNNTTENDTTNDSGNNDTAVTDDGNIAAKATVTTSYCSSWETINALNDGFVPVSSNDRNHDVYGNWPETDTQWVQYKFDKKYKISKCDLYWFKDNLGIDVPSSYKIKYMDNGNWKYVSNAKGLGVDINKFNTTTFDTITTDTIAVEMNSNNGSSTGIVEWKVYGEVANGTSKDTTTSDDSKDTTTTDDSKDTTTTDDTKDTTTSDDSKDTTTTDDTKDTVTSDDSKDKNGKHFSIKKLLERIFKFLKL</sequence>
<dbReference type="Proteomes" id="UP000019426">
    <property type="component" value="Chromosome M2/40_rep1"/>
</dbReference>
<dbReference type="HOGENOM" id="CLU_022018_0_0_9"/>
<feature type="compositionally biased region" description="Basic and acidic residues" evidence="2">
    <location>
        <begin position="719"/>
        <end position="768"/>
    </location>
</feature>
<dbReference type="Pfam" id="PF00754">
    <property type="entry name" value="F5_F8_type_C"/>
    <property type="match status" value="1"/>
</dbReference>
<dbReference type="PANTHER" id="PTHR41775:SF1">
    <property type="entry name" value="PEPTIDASE M6-LIKE DOMAIN-CONTAINING PROTEIN"/>
    <property type="match status" value="1"/>
</dbReference>
<dbReference type="OrthoDB" id="9761789at2"/>
<organism evidence="5 6">
    <name type="scientific">Clostridium bornimense</name>
    <dbReference type="NCBI Taxonomy" id="1216932"/>
    <lineage>
        <taxon>Bacteria</taxon>
        <taxon>Bacillati</taxon>
        <taxon>Bacillota</taxon>
        <taxon>Clostridia</taxon>
        <taxon>Eubacteriales</taxon>
        <taxon>Clostridiaceae</taxon>
        <taxon>Clostridium</taxon>
    </lineage>
</organism>
<evidence type="ECO:0000259" key="4">
    <source>
        <dbReference type="Pfam" id="PF00754"/>
    </source>
</evidence>
<dbReference type="KEGG" id="clt:CM240_0090"/>
<dbReference type="GO" id="GO:0008237">
    <property type="term" value="F:metallopeptidase activity"/>
    <property type="evidence" value="ECO:0007669"/>
    <property type="project" value="UniProtKB-KW"/>
</dbReference>
<accession>W6RUF5</accession>
<dbReference type="NCBIfam" id="TIGR03296">
    <property type="entry name" value="M6dom_TIGR03296"/>
    <property type="match status" value="1"/>
</dbReference>
<dbReference type="SUPFAM" id="SSF49785">
    <property type="entry name" value="Galactose-binding domain-like"/>
    <property type="match status" value="1"/>
</dbReference>
<protein>
    <submittedName>
        <fullName evidence="5">M6 family metalloprotease domain-containing protein</fullName>
    </submittedName>
</protein>
<evidence type="ECO:0000256" key="3">
    <source>
        <dbReference type="SAM" id="SignalP"/>
    </source>
</evidence>